<name>A0A3P8D4M3_HELPZ</name>
<dbReference type="Proteomes" id="UP000050761">
    <property type="component" value="Unassembled WGS sequence"/>
</dbReference>
<dbReference type="AlphaFoldDB" id="A0A3P8D4M3"/>
<keyword evidence="3" id="KW-1185">Reference proteome</keyword>
<dbReference type="WBParaSite" id="HPBE_0001220001-mRNA-1">
    <property type="protein sequence ID" value="HPBE_0001220001-mRNA-1"/>
    <property type="gene ID" value="HPBE_0001220001"/>
</dbReference>
<feature type="region of interest" description="Disordered" evidence="1">
    <location>
        <begin position="146"/>
        <end position="187"/>
    </location>
</feature>
<reference evidence="4" key="2">
    <citation type="submission" date="2019-09" db="UniProtKB">
        <authorList>
            <consortium name="WormBaseParasite"/>
        </authorList>
    </citation>
    <scope>IDENTIFICATION</scope>
</reference>
<sequence length="220" mass="24805">MPCTRNWKLKRLAKSAVAKAINAEVDAVYEKLDGPEGEKFAIRLAKARHRASLDIRVVKTVKSAEGRVLRKPVEVRERWEEYFKELLNEEFPHCGQGQQFTRCVCDASCTNNKKPMSMVLFVDPESGAVVSPKRVAALSRVLAREKAVKNQSIRTGPTPPTPSPTPGKVKHHSRGPPAARPPHFGPPGITPFLLFRAKRIRRKENSLRVLRARMKRFRAL</sequence>
<evidence type="ECO:0000256" key="1">
    <source>
        <dbReference type="SAM" id="MobiDB-lite"/>
    </source>
</evidence>
<gene>
    <name evidence="2" type="ORF">HPBE_LOCUS12201</name>
</gene>
<proteinExistence type="predicted"/>
<reference evidence="2 3" key="1">
    <citation type="submission" date="2018-11" db="EMBL/GenBank/DDBJ databases">
        <authorList>
            <consortium name="Pathogen Informatics"/>
        </authorList>
    </citation>
    <scope>NUCLEOTIDE SEQUENCE [LARGE SCALE GENOMIC DNA]</scope>
</reference>
<feature type="compositionally biased region" description="Pro residues" evidence="1">
    <location>
        <begin position="178"/>
        <end position="187"/>
    </location>
</feature>
<evidence type="ECO:0000313" key="2">
    <source>
        <dbReference type="EMBL" id="VDO91282.1"/>
    </source>
</evidence>
<organism evidence="2">
    <name type="scientific">Heligmosomoides polygyrus</name>
    <name type="common">Parasitic roundworm</name>
    <dbReference type="NCBI Taxonomy" id="6339"/>
    <lineage>
        <taxon>Eukaryota</taxon>
        <taxon>Metazoa</taxon>
        <taxon>Ecdysozoa</taxon>
        <taxon>Nematoda</taxon>
        <taxon>Chromadorea</taxon>
        <taxon>Rhabditida</taxon>
        <taxon>Rhabditina</taxon>
        <taxon>Rhabditomorpha</taxon>
        <taxon>Strongyloidea</taxon>
        <taxon>Heligmosomidae</taxon>
        <taxon>Heligmosomoides</taxon>
    </lineage>
</organism>
<accession>A0A3P8D4M3</accession>
<evidence type="ECO:0000313" key="4">
    <source>
        <dbReference type="WBParaSite" id="HPBE_0001220001-mRNA-1"/>
    </source>
</evidence>
<protein>
    <submittedName>
        <fullName evidence="2 4">Uncharacterized protein</fullName>
    </submittedName>
</protein>
<evidence type="ECO:0000313" key="3">
    <source>
        <dbReference type="Proteomes" id="UP000050761"/>
    </source>
</evidence>
<dbReference type="EMBL" id="UZAH01027397">
    <property type="protein sequence ID" value="VDO91282.1"/>
    <property type="molecule type" value="Genomic_DNA"/>
</dbReference>